<dbReference type="PANTHER" id="PTHR30615:SF16">
    <property type="entry name" value="SECONDARY THIAMINE-PHOSPHATE SYNTHASE ENZYME"/>
    <property type="match status" value="1"/>
</dbReference>
<protein>
    <submittedName>
        <fullName evidence="1">Uncharacterized protein</fullName>
    </submittedName>
</protein>
<dbReference type="Pfam" id="PF01894">
    <property type="entry name" value="YjbQ"/>
    <property type="match status" value="1"/>
</dbReference>
<dbReference type="Gene3D" id="2.60.120.460">
    <property type="entry name" value="YjbQ-like"/>
    <property type="match status" value="1"/>
</dbReference>
<sequence length="63" mass="6781">MPAHIKSSMFGCTLTIPITDGKLNMGTWQDLASGKMIGSAKEEDGLYIFDGETQSNKKGNMAL</sequence>
<dbReference type="InterPro" id="IPR001602">
    <property type="entry name" value="UPF0047_YjbQ-like"/>
</dbReference>
<keyword evidence="2" id="KW-1185">Reference proteome</keyword>
<dbReference type="AlphaFoldDB" id="A0A9P1EKR4"/>
<evidence type="ECO:0000313" key="1">
    <source>
        <dbReference type="EMBL" id="CAH9114382.1"/>
    </source>
</evidence>
<dbReference type="EMBL" id="CAMAPE010000065">
    <property type="protein sequence ID" value="CAH9114382.1"/>
    <property type="molecule type" value="Genomic_DNA"/>
</dbReference>
<dbReference type="SUPFAM" id="SSF111038">
    <property type="entry name" value="YjbQ-like"/>
    <property type="match status" value="1"/>
</dbReference>
<name>A0A9P1EKR4_CUSEU</name>
<dbReference type="PANTHER" id="PTHR30615">
    <property type="entry name" value="UNCHARACTERIZED PROTEIN YJBQ-RELATED"/>
    <property type="match status" value="1"/>
</dbReference>
<accession>A0A9P1EKR4</accession>
<proteinExistence type="predicted"/>
<evidence type="ECO:0000313" key="2">
    <source>
        <dbReference type="Proteomes" id="UP001152484"/>
    </source>
</evidence>
<dbReference type="Proteomes" id="UP001152484">
    <property type="component" value="Unassembled WGS sequence"/>
</dbReference>
<dbReference type="InterPro" id="IPR035917">
    <property type="entry name" value="YjbQ-like_sf"/>
</dbReference>
<comment type="caution">
    <text evidence="1">The sequence shown here is derived from an EMBL/GenBank/DDBJ whole genome shotgun (WGS) entry which is preliminary data.</text>
</comment>
<gene>
    <name evidence="1" type="ORF">CEURO_LOCUS20340</name>
</gene>
<dbReference type="OrthoDB" id="1305140at2759"/>
<organism evidence="1 2">
    <name type="scientific">Cuscuta europaea</name>
    <name type="common">European dodder</name>
    <dbReference type="NCBI Taxonomy" id="41803"/>
    <lineage>
        <taxon>Eukaryota</taxon>
        <taxon>Viridiplantae</taxon>
        <taxon>Streptophyta</taxon>
        <taxon>Embryophyta</taxon>
        <taxon>Tracheophyta</taxon>
        <taxon>Spermatophyta</taxon>
        <taxon>Magnoliopsida</taxon>
        <taxon>eudicotyledons</taxon>
        <taxon>Gunneridae</taxon>
        <taxon>Pentapetalae</taxon>
        <taxon>asterids</taxon>
        <taxon>lamiids</taxon>
        <taxon>Solanales</taxon>
        <taxon>Convolvulaceae</taxon>
        <taxon>Cuscuteae</taxon>
        <taxon>Cuscuta</taxon>
        <taxon>Cuscuta subgen. Cuscuta</taxon>
    </lineage>
</organism>
<reference evidence="1" key="1">
    <citation type="submission" date="2022-07" db="EMBL/GenBank/DDBJ databases">
        <authorList>
            <person name="Macas J."/>
            <person name="Novak P."/>
            <person name="Neumann P."/>
        </authorList>
    </citation>
    <scope>NUCLEOTIDE SEQUENCE</scope>
</reference>